<feature type="compositionally biased region" description="Polar residues" evidence="1">
    <location>
        <begin position="805"/>
        <end position="814"/>
    </location>
</feature>
<dbReference type="Gene3D" id="3.40.20.10">
    <property type="entry name" value="Severin"/>
    <property type="match status" value="3"/>
</dbReference>
<feature type="compositionally biased region" description="Low complexity" evidence="1">
    <location>
        <begin position="364"/>
        <end position="381"/>
    </location>
</feature>
<dbReference type="GO" id="GO:0008154">
    <property type="term" value="P:actin polymerization or depolymerization"/>
    <property type="evidence" value="ECO:0007669"/>
    <property type="project" value="TreeGrafter"/>
</dbReference>
<dbReference type="Pfam" id="PF13254">
    <property type="entry name" value="DUF4045"/>
    <property type="match status" value="1"/>
</dbReference>
<accession>A0A3D8SUU8</accession>
<feature type="region of interest" description="Disordered" evidence="1">
    <location>
        <begin position="794"/>
        <end position="952"/>
    </location>
</feature>
<feature type="compositionally biased region" description="Polar residues" evidence="1">
    <location>
        <begin position="147"/>
        <end position="172"/>
    </location>
</feature>
<evidence type="ECO:0000259" key="4">
    <source>
        <dbReference type="Pfam" id="PF25480"/>
    </source>
</evidence>
<feature type="compositionally biased region" description="Low complexity" evidence="1">
    <location>
        <begin position="265"/>
        <end position="274"/>
    </location>
</feature>
<dbReference type="InterPro" id="IPR007123">
    <property type="entry name" value="Gelsolin-like_dom"/>
</dbReference>
<feature type="compositionally biased region" description="Low complexity" evidence="1">
    <location>
        <begin position="456"/>
        <end position="467"/>
    </location>
</feature>
<evidence type="ECO:0000259" key="2">
    <source>
        <dbReference type="Pfam" id="PF00626"/>
    </source>
</evidence>
<reference evidence="5 6" key="1">
    <citation type="journal article" date="2018" name="IMA Fungus">
        <title>IMA Genome-F 9: Draft genome sequence of Annulohypoxylon stygium, Aspergillus mulundensis, Berkeleyomyces basicola (syn. Thielaviopsis basicola), Ceratocystis smalleyi, two Cercospora beticola strains, Coleophoma cylindrospora, Fusarium fracticaudum, Phialophora cf. hyalina, and Morchella septimelata.</title>
        <authorList>
            <person name="Wingfield B.D."/>
            <person name="Bills G.F."/>
            <person name="Dong Y."/>
            <person name="Huang W."/>
            <person name="Nel W.J."/>
            <person name="Swalarsk-Parry B.S."/>
            <person name="Vaghefi N."/>
            <person name="Wilken P.M."/>
            <person name="An Z."/>
            <person name="de Beer Z.W."/>
            <person name="De Vos L."/>
            <person name="Chen L."/>
            <person name="Duong T.A."/>
            <person name="Gao Y."/>
            <person name="Hammerbacher A."/>
            <person name="Kikkert J.R."/>
            <person name="Li Y."/>
            <person name="Li H."/>
            <person name="Li K."/>
            <person name="Li Q."/>
            <person name="Liu X."/>
            <person name="Ma X."/>
            <person name="Naidoo K."/>
            <person name="Pethybridge S.J."/>
            <person name="Sun J."/>
            <person name="Steenkamp E.T."/>
            <person name="van der Nest M.A."/>
            <person name="van Wyk S."/>
            <person name="Wingfield M.J."/>
            <person name="Xiong C."/>
            <person name="Yue Q."/>
            <person name="Zhang X."/>
        </authorList>
    </citation>
    <scope>NUCLEOTIDE SEQUENCE [LARGE SCALE GENOMIC DNA]</scope>
    <source>
        <strain evidence="5 6">DSM 5745</strain>
    </source>
</reference>
<evidence type="ECO:0000256" key="1">
    <source>
        <dbReference type="SAM" id="MobiDB-lite"/>
    </source>
</evidence>
<feature type="compositionally biased region" description="Polar residues" evidence="1">
    <location>
        <begin position="1284"/>
        <end position="1311"/>
    </location>
</feature>
<dbReference type="InterPro" id="IPR057226">
    <property type="entry name" value="DUF7904"/>
</dbReference>
<protein>
    <recommendedName>
        <fullName evidence="7">DUF4045 domain-containing protein</fullName>
    </recommendedName>
</protein>
<evidence type="ECO:0000259" key="3">
    <source>
        <dbReference type="Pfam" id="PF13254"/>
    </source>
</evidence>
<dbReference type="PANTHER" id="PTHR11977">
    <property type="entry name" value="VILLIN"/>
    <property type="match status" value="1"/>
</dbReference>
<dbReference type="Pfam" id="PF25480">
    <property type="entry name" value="DUF7904"/>
    <property type="match status" value="1"/>
</dbReference>
<dbReference type="GO" id="GO:0005737">
    <property type="term" value="C:cytoplasm"/>
    <property type="evidence" value="ECO:0007669"/>
    <property type="project" value="TreeGrafter"/>
</dbReference>
<feature type="compositionally biased region" description="Polar residues" evidence="1">
    <location>
        <begin position="276"/>
        <end position="289"/>
    </location>
</feature>
<feature type="compositionally biased region" description="Basic and acidic residues" evidence="1">
    <location>
        <begin position="215"/>
        <end position="226"/>
    </location>
</feature>
<feature type="domain" description="DUF4045" evidence="3">
    <location>
        <begin position="12"/>
        <end position="797"/>
    </location>
</feature>
<evidence type="ECO:0000313" key="5">
    <source>
        <dbReference type="EMBL" id="RDW90092.1"/>
    </source>
</evidence>
<feature type="compositionally biased region" description="Low complexity" evidence="1">
    <location>
        <begin position="1152"/>
        <end position="1163"/>
    </location>
</feature>
<dbReference type="GO" id="GO:0051014">
    <property type="term" value="P:actin filament severing"/>
    <property type="evidence" value="ECO:0007669"/>
    <property type="project" value="TreeGrafter"/>
</dbReference>
<feature type="compositionally biased region" description="Basic and acidic residues" evidence="1">
    <location>
        <begin position="644"/>
        <end position="658"/>
    </location>
</feature>
<dbReference type="EMBL" id="PVWQ01000002">
    <property type="protein sequence ID" value="RDW90092.1"/>
    <property type="molecule type" value="Genomic_DNA"/>
</dbReference>
<dbReference type="GO" id="GO:0051015">
    <property type="term" value="F:actin filament binding"/>
    <property type="evidence" value="ECO:0007669"/>
    <property type="project" value="InterPro"/>
</dbReference>
<dbReference type="InterPro" id="IPR025118">
    <property type="entry name" value="DUF4045"/>
</dbReference>
<feature type="compositionally biased region" description="Acidic residues" evidence="1">
    <location>
        <begin position="659"/>
        <end position="669"/>
    </location>
</feature>
<dbReference type="Pfam" id="PF00626">
    <property type="entry name" value="Gelsolin"/>
    <property type="match status" value="1"/>
</dbReference>
<dbReference type="OrthoDB" id="6375767at2759"/>
<organism evidence="5 6">
    <name type="scientific">Aspergillus mulundensis</name>
    <dbReference type="NCBI Taxonomy" id="1810919"/>
    <lineage>
        <taxon>Eukaryota</taxon>
        <taxon>Fungi</taxon>
        <taxon>Dikarya</taxon>
        <taxon>Ascomycota</taxon>
        <taxon>Pezizomycotina</taxon>
        <taxon>Eurotiomycetes</taxon>
        <taxon>Eurotiomycetidae</taxon>
        <taxon>Eurotiales</taxon>
        <taxon>Aspergillaceae</taxon>
        <taxon>Aspergillus</taxon>
        <taxon>Aspergillus subgen. Nidulantes</taxon>
    </lineage>
</organism>
<dbReference type="GO" id="GO:0005546">
    <property type="term" value="F:phosphatidylinositol-4,5-bisphosphate binding"/>
    <property type="evidence" value="ECO:0007669"/>
    <property type="project" value="TreeGrafter"/>
</dbReference>
<feature type="compositionally biased region" description="Acidic residues" evidence="1">
    <location>
        <begin position="239"/>
        <end position="248"/>
    </location>
</feature>
<proteinExistence type="predicted"/>
<dbReference type="Proteomes" id="UP000256690">
    <property type="component" value="Unassembled WGS sequence"/>
</dbReference>
<feature type="compositionally biased region" description="Low complexity" evidence="1">
    <location>
        <begin position="1265"/>
        <end position="1283"/>
    </location>
</feature>
<feature type="compositionally biased region" description="Low complexity" evidence="1">
    <location>
        <begin position="597"/>
        <end position="618"/>
    </location>
</feature>
<feature type="domain" description="Gelsolin-like" evidence="2">
    <location>
        <begin position="1665"/>
        <end position="1704"/>
    </location>
</feature>
<dbReference type="GeneID" id="38112237"/>
<keyword evidence="6" id="KW-1185">Reference proteome</keyword>
<sequence>MTSTSDAAEGSGDVNDFLQRIRELGEKRDKEDEERTKKLEEEILQGRKERQARRAERARSISPTKDSSPILDPARLSMSSLSHRAIDPPEQLEPTTPRTPVYDTHSASHSFRDDKAASLESSPAGSRHGSEIGVSPKASPTLRSRAGTLSWQQRPSSRDLSGNRTFFSTSPSRENRWRAMSNASATDFGVPRSPLVSSSPSREPSSLRQAEVDDIPVRETPIKDPEPYQVENIKTKEPEPEEQTEEEKENGHHVTTEEQSPPPSRASSSFADSSLENRYSVSSVSTATGLGSPLPLSSAPKFEPTKVDEGPDSPAASPISPRRLSPERSTSPTKGLGGFVQSAMLRRSDSVSKRWSAQLPSGLSRHSSFASNRNSFAAPSNTDITATPKLSREGSSFSPQRPSSSHSEATTVGQTKSEERPATPPASGRSGSFSRPPLALHARSSSILSVESQGDSSSRPTTPVSRTMDPRRWSPTKSTWLESALNLSESPRHKRQQSQQATWNKDRQSRASVDLGRRNSFKEVNTVGLLRTTPLGGHVKKQSLSGFPDVLKTPDLSPTKEKSLNDAIPVKEESSMNSKPLSVENIELSSPSKTNDVEIPVEVPEVSGPPEASNVPSVPEEPESPKVSDVLEVPDEPQASQVTEKPEVPQVTEKKLEEPEAPQEAEEKPEDSPKRKPVPQPLSPTPTVNTDVPVLSPRQPIRDPLLSRPKPHSPVVDFRANLRKREVVKDQSSSMEPEFKNVFGKLRKTETSNYVAPDELKNNILKGKAALNTTGGPKKTQRVDEFRNSLVMQKDAMKANGGSVRRNTLEQSDAPTEVVPEAILKRRHLTKSSIDRTNLPIDSLPPTPKENETSESPHIEQPSPEPSNDNEPAVEAGTAQSAIDVPELDPPNPPPEGLASGTGPEDEAERNGIEIELANVNLNKGQEQPAAEAIEPVRPPSPANATRSVLPANDDVVTKGSLAGRINPALANLLSRGPPALSNGSKAAIPISTSGESRPFFGNSDSASAPGLTHMTKDRARGPKRRPPKAIAPIDDTPDATDFDTSPKATAYLDTPGTDFSTAEQPLADISSKAAPSSVDIDTPTEGLSTTEQPLADISSKAVPSSIDIDTPTEVLSMVEQPLADISSKAAPPSVNINTPNEGLSTNEQPLAVVSSKSAPSSVDIDTPTEGLSTIEQPLADTGSWPLPDQGLDLETGLEIEPLQPSSISAREESTDNLLPVREKHDTLPPVPEKDKSPDLLPSTPSKRPLTLERRVYEADSQVKSPSASAFSPSQSASSPSSAHNTQPRTSFTHYSSPTPSPLRSSFRETQPTPPPRLGGPYNFLNRSRDFSPSRKSLPSPPVPPKGPYASTDQLSSPRSSVSLVPQADESLEAISQFFKTLPRSSDRVNIDPQLMLTDKSDGFGIRTLKKQIWEITGEGNKQDLPVNQEYILYEGAMYLCVHYFEEEDSNTRSEVQLWRGDDVWGGAVDAALPFARKVARENSCKLEIISQGKEPARFIQALGGILITRRGSSSRSSSSAIFMLCGRKHLGQMVFDEVDFSPHNLCTGYPFVISAMFGKVYLWRGKGSSAEEIGAARLIGMDLGLTGEFEEVAEGEEPGSFYEAFPQHKGTGEYEQSDDWLLKPAHDRFRHRLLRVDHELGQRSFWIRRPGSSSPVIRPNDTIQEVEPFSQKDLSPRGIYILDTFFEIYVIVGDQASNRPAEFASAVVFAHEYGILAASLQDRPFIPKSFISLGGTPEACRSAFRKWTRRPLQRPPQVFPLNAAIDAIRS</sequence>
<dbReference type="STRING" id="1810919.A0A3D8SUU8"/>
<feature type="compositionally biased region" description="Basic and acidic residues" evidence="1">
    <location>
        <begin position="19"/>
        <end position="59"/>
    </location>
</feature>
<feature type="compositionally biased region" description="Low complexity" evidence="1">
    <location>
        <begin position="190"/>
        <end position="208"/>
    </location>
</feature>
<feature type="compositionally biased region" description="Basic and acidic residues" evidence="1">
    <location>
        <begin position="504"/>
        <end position="517"/>
    </location>
</feature>
<dbReference type="RefSeq" id="XP_026607046.1">
    <property type="nucleotide sequence ID" value="XM_026743883.1"/>
</dbReference>
<dbReference type="GO" id="GO:0051016">
    <property type="term" value="P:barbed-end actin filament capping"/>
    <property type="evidence" value="ECO:0007669"/>
    <property type="project" value="TreeGrafter"/>
</dbReference>
<dbReference type="InterPro" id="IPR029006">
    <property type="entry name" value="ADF-H/Gelsolin-like_dom_sf"/>
</dbReference>
<dbReference type="PANTHER" id="PTHR11977:SF133">
    <property type="entry name" value="DUF4045 DOMAIN-CONTAINING PROTEIN"/>
    <property type="match status" value="1"/>
</dbReference>
<feature type="compositionally biased region" description="Polar residues" evidence="1">
    <location>
        <begin position="1135"/>
        <end position="1149"/>
    </location>
</feature>
<feature type="region of interest" description="Disordered" evidence="1">
    <location>
        <begin position="1127"/>
        <end position="1364"/>
    </location>
</feature>
<feature type="compositionally biased region" description="Basic and acidic residues" evidence="1">
    <location>
        <begin position="558"/>
        <end position="574"/>
    </location>
</feature>
<dbReference type="SUPFAM" id="SSF55753">
    <property type="entry name" value="Actin depolymerizing proteins"/>
    <property type="match status" value="3"/>
</dbReference>
<feature type="domain" description="DUF7904" evidence="4">
    <location>
        <begin position="1412"/>
        <end position="1511"/>
    </location>
</feature>
<feature type="compositionally biased region" description="Basic and acidic residues" evidence="1">
    <location>
        <begin position="849"/>
        <end position="858"/>
    </location>
</feature>
<feature type="compositionally biased region" description="Low complexity" evidence="1">
    <location>
        <begin position="1348"/>
        <end position="1364"/>
    </location>
</feature>
<feature type="compositionally biased region" description="Polar residues" evidence="1">
    <location>
        <begin position="443"/>
        <end position="455"/>
    </location>
</feature>
<feature type="region of interest" description="Disordered" evidence="1">
    <location>
        <begin position="975"/>
        <end position="1106"/>
    </location>
</feature>
<feature type="compositionally biased region" description="Low complexity" evidence="1">
    <location>
        <begin position="395"/>
        <end position="407"/>
    </location>
</feature>
<feature type="region of interest" description="Disordered" evidence="1">
    <location>
        <begin position="1"/>
        <end position="517"/>
    </location>
</feature>
<feature type="region of interest" description="Disordered" evidence="1">
    <location>
        <begin position="535"/>
        <end position="718"/>
    </location>
</feature>
<evidence type="ECO:0000313" key="6">
    <source>
        <dbReference type="Proteomes" id="UP000256690"/>
    </source>
</evidence>
<dbReference type="GO" id="GO:0015629">
    <property type="term" value="C:actin cytoskeleton"/>
    <property type="evidence" value="ECO:0007669"/>
    <property type="project" value="TreeGrafter"/>
</dbReference>
<feature type="compositionally biased region" description="Basic and acidic residues" evidence="1">
    <location>
        <begin position="1221"/>
        <end position="1238"/>
    </location>
</feature>
<evidence type="ECO:0008006" key="7">
    <source>
        <dbReference type="Google" id="ProtNLM"/>
    </source>
</evidence>
<gene>
    <name evidence="5" type="ORF">DSM5745_01867</name>
</gene>
<name>A0A3D8SUU8_9EURO</name>
<dbReference type="InterPro" id="IPR007122">
    <property type="entry name" value="Villin/Gelsolin"/>
</dbReference>
<comment type="caution">
    <text evidence="5">The sequence shown here is derived from an EMBL/GenBank/DDBJ whole genome shotgun (WGS) entry which is preliminary data.</text>
</comment>
<feature type="compositionally biased region" description="Polar residues" evidence="1">
    <location>
        <begin position="475"/>
        <end position="489"/>
    </location>
</feature>